<comment type="caution">
    <text evidence="2">The sequence shown here is derived from an EMBL/GenBank/DDBJ whole genome shotgun (WGS) entry which is preliminary data.</text>
</comment>
<keyword evidence="3" id="KW-1185">Reference proteome</keyword>
<reference evidence="2 3" key="1">
    <citation type="submission" date="2024-04" db="EMBL/GenBank/DDBJ databases">
        <title>Novel genus in family Flammeovirgaceae.</title>
        <authorList>
            <person name="Nguyen T.H."/>
            <person name="Vuong T.Q."/>
            <person name="Le H."/>
            <person name="Kim S.-G."/>
        </authorList>
    </citation>
    <scope>NUCLEOTIDE SEQUENCE [LARGE SCALE GENOMIC DNA]</scope>
    <source>
        <strain evidence="2 3">JCM 23209</strain>
    </source>
</reference>
<dbReference type="Pfam" id="PF07883">
    <property type="entry name" value="Cupin_2"/>
    <property type="match status" value="1"/>
</dbReference>
<dbReference type="RefSeq" id="WP_346821552.1">
    <property type="nucleotide sequence ID" value="NZ_JBDKWZ010000006.1"/>
</dbReference>
<dbReference type="AlphaFoldDB" id="A0AAW9S8L8"/>
<dbReference type="SUPFAM" id="SSF51182">
    <property type="entry name" value="RmlC-like cupins"/>
    <property type="match status" value="1"/>
</dbReference>
<gene>
    <name evidence="2" type="ORF">AAG747_12715</name>
</gene>
<dbReference type="InterPro" id="IPR014710">
    <property type="entry name" value="RmlC-like_jellyroll"/>
</dbReference>
<dbReference type="EMBL" id="JBDKWZ010000006">
    <property type="protein sequence ID" value="MEN7548775.1"/>
    <property type="molecule type" value="Genomic_DNA"/>
</dbReference>
<dbReference type="Gene3D" id="2.60.120.10">
    <property type="entry name" value="Jelly Rolls"/>
    <property type="match status" value="1"/>
</dbReference>
<protein>
    <submittedName>
        <fullName evidence="2">Cupin domain-containing protein</fullName>
    </submittedName>
</protein>
<sequence>MKVKNIPSLLAAAKADKTMNRKVAFVTGDESSSLYIIELSPKEFLPAHYHKKGIEIYYILSGEASISYRNCNEKDKGKTITRKLSAGDAISIYPDVIHQITNTSENALQVLGTAPQSHNSTDRFFVEG</sequence>
<organism evidence="2 3">
    <name type="scientific">Rapidithrix thailandica</name>
    <dbReference type="NCBI Taxonomy" id="413964"/>
    <lineage>
        <taxon>Bacteria</taxon>
        <taxon>Pseudomonadati</taxon>
        <taxon>Bacteroidota</taxon>
        <taxon>Cytophagia</taxon>
        <taxon>Cytophagales</taxon>
        <taxon>Flammeovirgaceae</taxon>
        <taxon>Rapidithrix</taxon>
    </lineage>
</organism>
<feature type="domain" description="Cupin type-2" evidence="1">
    <location>
        <begin position="36"/>
        <end position="111"/>
    </location>
</feature>
<evidence type="ECO:0000259" key="1">
    <source>
        <dbReference type="Pfam" id="PF07883"/>
    </source>
</evidence>
<dbReference type="Proteomes" id="UP001403385">
    <property type="component" value="Unassembled WGS sequence"/>
</dbReference>
<evidence type="ECO:0000313" key="3">
    <source>
        <dbReference type="Proteomes" id="UP001403385"/>
    </source>
</evidence>
<proteinExistence type="predicted"/>
<name>A0AAW9S8L8_9BACT</name>
<dbReference type="InterPro" id="IPR013096">
    <property type="entry name" value="Cupin_2"/>
</dbReference>
<dbReference type="InterPro" id="IPR011051">
    <property type="entry name" value="RmlC_Cupin_sf"/>
</dbReference>
<accession>A0AAW9S8L8</accession>
<evidence type="ECO:0000313" key="2">
    <source>
        <dbReference type="EMBL" id="MEN7548775.1"/>
    </source>
</evidence>